<organism evidence="2 3">
    <name type="scientific">Patella caerulea</name>
    <name type="common">Rayed Mediterranean limpet</name>
    <dbReference type="NCBI Taxonomy" id="87958"/>
    <lineage>
        <taxon>Eukaryota</taxon>
        <taxon>Metazoa</taxon>
        <taxon>Spiralia</taxon>
        <taxon>Lophotrochozoa</taxon>
        <taxon>Mollusca</taxon>
        <taxon>Gastropoda</taxon>
        <taxon>Patellogastropoda</taxon>
        <taxon>Patelloidea</taxon>
        <taxon>Patellidae</taxon>
        <taxon>Patella</taxon>
    </lineage>
</organism>
<dbReference type="InterPro" id="IPR016024">
    <property type="entry name" value="ARM-type_fold"/>
</dbReference>
<comment type="caution">
    <text evidence="2">The sequence shown here is derived from an EMBL/GenBank/DDBJ whole genome shotgun (WGS) entry which is preliminary data.</text>
</comment>
<protein>
    <submittedName>
        <fullName evidence="2">Uncharacterized protein</fullName>
    </submittedName>
</protein>
<accession>A0AAN8PT34</accession>
<dbReference type="PANTHER" id="PTHR10648">
    <property type="entry name" value="SERINE/THREONINE-PROTEIN PHOSPHATASE PP2A 65 KDA REGULATORY SUBUNIT"/>
    <property type="match status" value="1"/>
</dbReference>
<reference evidence="2 3" key="1">
    <citation type="submission" date="2024-01" db="EMBL/GenBank/DDBJ databases">
        <title>The genome of the rayed Mediterranean limpet Patella caerulea (Linnaeus, 1758).</title>
        <authorList>
            <person name="Anh-Thu Weber A."/>
            <person name="Halstead-Nussloch G."/>
        </authorList>
    </citation>
    <scope>NUCLEOTIDE SEQUENCE [LARGE SCALE GENOMIC DNA]</scope>
    <source>
        <strain evidence="2">AATW-2023a</strain>
        <tissue evidence="2">Whole specimen</tissue>
    </source>
</reference>
<dbReference type="SUPFAM" id="SSF48371">
    <property type="entry name" value="ARM repeat"/>
    <property type="match status" value="1"/>
</dbReference>
<evidence type="ECO:0000313" key="2">
    <source>
        <dbReference type="EMBL" id="KAK6178211.1"/>
    </source>
</evidence>
<keyword evidence="3" id="KW-1185">Reference proteome</keyword>
<dbReference type="InterPro" id="IPR051023">
    <property type="entry name" value="PP2A_Regulatory_Subunit_A"/>
</dbReference>
<evidence type="ECO:0000313" key="3">
    <source>
        <dbReference type="Proteomes" id="UP001347796"/>
    </source>
</evidence>
<dbReference type="Gene3D" id="1.25.10.10">
    <property type="entry name" value="Leucine-rich Repeat Variant"/>
    <property type="match status" value="1"/>
</dbReference>
<dbReference type="PANTHER" id="PTHR10648:SF1">
    <property type="entry name" value="SERINE_THREONINE-PROTEIN PHOSPHATASE 4 REGULATORY SUBUNIT 1"/>
    <property type="match status" value="1"/>
</dbReference>
<proteinExistence type="predicted"/>
<name>A0AAN8PT34_PATCE</name>
<dbReference type="AlphaFoldDB" id="A0AAN8PT34"/>
<dbReference type="Proteomes" id="UP001347796">
    <property type="component" value="Unassembled WGS sequence"/>
</dbReference>
<dbReference type="GO" id="GO:0005737">
    <property type="term" value="C:cytoplasm"/>
    <property type="evidence" value="ECO:0007669"/>
    <property type="project" value="TreeGrafter"/>
</dbReference>
<sequence length="113" mass="12860">MNRKWIGRQVFAQVCLCIMEENSIPPPIFARDILPSLLALGKDAIPNVRLTLAKVLSQCIVPLEFFTSQSNPHHEDLIQTLQSLQTDVDRDVRYFASHPRDTDDISHHETVPV</sequence>
<evidence type="ECO:0000256" key="1">
    <source>
        <dbReference type="ARBA" id="ARBA00022737"/>
    </source>
</evidence>
<gene>
    <name evidence="2" type="ORF">SNE40_013021</name>
</gene>
<dbReference type="InterPro" id="IPR011989">
    <property type="entry name" value="ARM-like"/>
</dbReference>
<dbReference type="EMBL" id="JAZGQO010000009">
    <property type="protein sequence ID" value="KAK6178211.1"/>
    <property type="molecule type" value="Genomic_DNA"/>
</dbReference>
<keyword evidence="1" id="KW-0677">Repeat</keyword>
<dbReference type="GO" id="GO:0019888">
    <property type="term" value="F:protein phosphatase regulator activity"/>
    <property type="evidence" value="ECO:0007669"/>
    <property type="project" value="TreeGrafter"/>
</dbReference>